<name>A0ABR0R756_GOSAR</name>
<accession>A0ABR0R756</accession>
<evidence type="ECO:0000313" key="2">
    <source>
        <dbReference type="Proteomes" id="UP001358586"/>
    </source>
</evidence>
<gene>
    <name evidence="1" type="ORF">PVK06_003298</name>
</gene>
<organism evidence="1 2">
    <name type="scientific">Gossypium arboreum</name>
    <name type="common">Tree cotton</name>
    <name type="synonym">Gossypium nanking</name>
    <dbReference type="NCBI Taxonomy" id="29729"/>
    <lineage>
        <taxon>Eukaryota</taxon>
        <taxon>Viridiplantae</taxon>
        <taxon>Streptophyta</taxon>
        <taxon>Embryophyta</taxon>
        <taxon>Tracheophyta</taxon>
        <taxon>Spermatophyta</taxon>
        <taxon>Magnoliopsida</taxon>
        <taxon>eudicotyledons</taxon>
        <taxon>Gunneridae</taxon>
        <taxon>Pentapetalae</taxon>
        <taxon>rosids</taxon>
        <taxon>malvids</taxon>
        <taxon>Malvales</taxon>
        <taxon>Malvaceae</taxon>
        <taxon>Malvoideae</taxon>
        <taxon>Gossypium</taxon>
    </lineage>
</organism>
<protein>
    <submittedName>
        <fullName evidence="1">Uncharacterized protein</fullName>
    </submittedName>
</protein>
<comment type="caution">
    <text evidence="1">The sequence shown here is derived from an EMBL/GenBank/DDBJ whole genome shotgun (WGS) entry which is preliminary data.</text>
</comment>
<dbReference type="Proteomes" id="UP001358586">
    <property type="component" value="Chromosome 1"/>
</dbReference>
<dbReference type="EMBL" id="JARKNE010000001">
    <property type="protein sequence ID" value="KAK5846997.1"/>
    <property type="molecule type" value="Genomic_DNA"/>
</dbReference>
<evidence type="ECO:0000313" key="1">
    <source>
        <dbReference type="EMBL" id="KAK5846997.1"/>
    </source>
</evidence>
<proteinExistence type="predicted"/>
<sequence length="88" mass="9711">MIHFHRLSKSNCDAAFLNQSEMSGIAAITRNSNREIVDGINELVFASSALVAEALAFKARFLQSYSCEKMAECNLKSQTVKTLIKAIN</sequence>
<reference evidence="1 2" key="1">
    <citation type="submission" date="2023-03" db="EMBL/GenBank/DDBJ databases">
        <title>WGS of Gossypium arboreum.</title>
        <authorList>
            <person name="Yu D."/>
        </authorList>
    </citation>
    <scope>NUCLEOTIDE SEQUENCE [LARGE SCALE GENOMIC DNA]</scope>
    <source>
        <tissue evidence="1">Leaf</tissue>
    </source>
</reference>
<keyword evidence="2" id="KW-1185">Reference proteome</keyword>